<dbReference type="GO" id="GO:0016020">
    <property type="term" value="C:membrane"/>
    <property type="evidence" value="ECO:0007669"/>
    <property type="project" value="UniProtKB-SubCell"/>
</dbReference>
<dbReference type="Pfam" id="PF13966">
    <property type="entry name" value="zf-RVT"/>
    <property type="match status" value="1"/>
</dbReference>
<sequence length="546" mass="63669">MPPKHLSHLFPWLIFLTLLFLFLYSSLLSPTATPPPPPCNLFKGHWVLDPTHTPLYNHTCPFHRNAWNCLKNQRQIMGLINSWKWVPESCALPRLDPERFLGLMRNRNIGFVGDSLNENFLASFLCVLRVADMGARKWKKKGAWRGAYFPKFNITVAYHRAVLLAKYEEGRSRDWSVTFGRDFNDWEMDSVVSFFLLLHSHTPMTAEADKLTWKLTRSGIFDTRSYYLALRESTASAFPWKSIWRIKAPWRVSFFVWTAAWGRILTCENLLRRGYVMVGHCCMCKSCGESVDHLLLHCDVVQQLWNFFLRSFGVSWVLQQLWQPKHSTVSDQDGLKGIYRVDVDIPADDWVNITDFYDVLVFNTGHWWGYDKFPKETPLVFYRAGQPISPPLEMFNGLKVVLENMVSYIQKEVPSKTLKFWRLQSPRHFYGGDWNQNGSCMFNEPLKESQLDLWFDPSNNGVNKEARHLNHLIEEVLRGTEIQRLDLTHLSEFRADAHPAIWLGKKDAVAIWGQDCMHWCLPGVPDTWVDILSELIRYSLETGYEH</sequence>
<organism evidence="11">
    <name type="scientific">Fagus sylvatica</name>
    <name type="common">Beechnut</name>
    <dbReference type="NCBI Taxonomy" id="28930"/>
    <lineage>
        <taxon>Eukaryota</taxon>
        <taxon>Viridiplantae</taxon>
        <taxon>Streptophyta</taxon>
        <taxon>Embryophyta</taxon>
        <taxon>Tracheophyta</taxon>
        <taxon>Spermatophyta</taxon>
        <taxon>Magnoliopsida</taxon>
        <taxon>eudicotyledons</taxon>
        <taxon>Gunneridae</taxon>
        <taxon>Pentapetalae</taxon>
        <taxon>rosids</taxon>
        <taxon>fabids</taxon>
        <taxon>Fagales</taxon>
        <taxon>Fagaceae</taxon>
        <taxon>Fagus</taxon>
    </lineage>
</organism>
<evidence type="ECO:0000256" key="7">
    <source>
        <dbReference type="SAM" id="SignalP"/>
    </source>
</evidence>
<feature type="domain" description="Reverse transcriptase zinc-binding" evidence="9">
    <location>
        <begin position="221"/>
        <end position="305"/>
    </location>
</feature>
<keyword evidence="7" id="KW-0732">Signal</keyword>
<comment type="subcellular location">
    <subcellularLocation>
        <location evidence="1">Membrane</location>
        <topology evidence="1">Single-pass membrane protein</topology>
    </subcellularLocation>
</comment>
<dbReference type="GO" id="GO:0016413">
    <property type="term" value="F:O-acetyltransferase activity"/>
    <property type="evidence" value="ECO:0007669"/>
    <property type="project" value="InterPro"/>
</dbReference>
<evidence type="ECO:0000313" key="11">
    <source>
        <dbReference type="EMBL" id="SPC80417.1"/>
    </source>
</evidence>
<name>A0A2N9ENJ7_FAGSY</name>
<evidence type="ECO:0008006" key="12">
    <source>
        <dbReference type="Google" id="ProtNLM"/>
    </source>
</evidence>
<dbReference type="InterPro" id="IPR026057">
    <property type="entry name" value="TBL_C"/>
</dbReference>
<feature type="domain" description="Trichome birefringence-like C-terminal" evidence="8">
    <location>
        <begin position="330"/>
        <end position="534"/>
    </location>
</feature>
<dbReference type="PANTHER" id="PTHR32285:SF23">
    <property type="entry name" value="PROTEIN TRICHOME BIREFRINGENCE-LIKE 12"/>
    <property type="match status" value="1"/>
</dbReference>
<evidence type="ECO:0000256" key="6">
    <source>
        <dbReference type="ARBA" id="ARBA00023136"/>
    </source>
</evidence>
<feature type="domain" description="Trichome birefringence-like C-terminal" evidence="8">
    <location>
        <begin position="92"/>
        <end position="170"/>
    </location>
</feature>
<dbReference type="Pfam" id="PF14416">
    <property type="entry name" value="PMR5N"/>
    <property type="match status" value="1"/>
</dbReference>
<dbReference type="Pfam" id="PF13839">
    <property type="entry name" value="PC-Esterase"/>
    <property type="match status" value="2"/>
</dbReference>
<proteinExistence type="inferred from homology"/>
<keyword evidence="3" id="KW-0812">Transmembrane</keyword>
<dbReference type="InterPro" id="IPR029962">
    <property type="entry name" value="TBL"/>
</dbReference>
<evidence type="ECO:0000259" key="9">
    <source>
        <dbReference type="Pfam" id="PF13966"/>
    </source>
</evidence>
<evidence type="ECO:0000256" key="1">
    <source>
        <dbReference type="ARBA" id="ARBA00004167"/>
    </source>
</evidence>
<protein>
    <recommendedName>
        <fullName evidence="12">Trichome birefringence-like N-terminal domain-containing protein</fullName>
    </recommendedName>
</protein>
<evidence type="ECO:0000256" key="2">
    <source>
        <dbReference type="ARBA" id="ARBA00007727"/>
    </source>
</evidence>
<feature type="domain" description="Trichome birefringence-like N-terminal" evidence="10">
    <location>
        <begin position="38"/>
        <end position="90"/>
    </location>
</feature>
<evidence type="ECO:0000256" key="4">
    <source>
        <dbReference type="ARBA" id="ARBA00022968"/>
    </source>
</evidence>
<comment type="similarity">
    <text evidence="2">Belongs to the PC-esterase family. TBL subfamily.</text>
</comment>
<accession>A0A2N9ENJ7</accession>
<feature type="chain" id="PRO_5014737816" description="Trichome birefringence-like N-terminal domain-containing protein" evidence="7">
    <location>
        <begin position="29"/>
        <end position="546"/>
    </location>
</feature>
<dbReference type="EMBL" id="OIVN01000447">
    <property type="protein sequence ID" value="SPC80417.1"/>
    <property type="molecule type" value="Genomic_DNA"/>
</dbReference>
<keyword evidence="4" id="KW-0735">Signal-anchor</keyword>
<keyword evidence="5" id="KW-1133">Transmembrane helix</keyword>
<dbReference type="GO" id="GO:0005794">
    <property type="term" value="C:Golgi apparatus"/>
    <property type="evidence" value="ECO:0007669"/>
    <property type="project" value="TreeGrafter"/>
</dbReference>
<feature type="signal peptide" evidence="7">
    <location>
        <begin position="1"/>
        <end position="28"/>
    </location>
</feature>
<evidence type="ECO:0000259" key="10">
    <source>
        <dbReference type="Pfam" id="PF14416"/>
    </source>
</evidence>
<dbReference type="InterPro" id="IPR025846">
    <property type="entry name" value="TBL_N"/>
</dbReference>
<evidence type="ECO:0000256" key="5">
    <source>
        <dbReference type="ARBA" id="ARBA00022989"/>
    </source>
</evidence>
<reference evidence="11" key="1">
    <citation type="submission" date="2018-02" db="EMBL/GenBank/DDBJ databases">
        <authorList>
            <person name="Cohen D.B."/>
            <person name="Kent A.D."/>
        </authorList>
    </citation>
    <scope>NUCLEOTIDE SEQUENCE</scope>
</reference>
<dbReference type="AlphaFoldDB" id="A0A2N9ENJ7"/>
<gene>
    <name evidence="11" type="ORF">FSB_LOCUS8299</name>
</gene>
<evidence type="ECO:0000259" key="8">
    <source>
        <dbReference type="Pfam" id="PF13839"/>
    </source>
</evidence>
<keyword evidence="6" id="KW-0472">Membrane</keyword>
<dbReference type="PANTHER" id="PTHR32285">
    <property type="entry name" value="PROTEIN TRICHOME BIREFRINGENCE-LIKE 9-RELATED"/>
    <property type="match status" value="1"/>
</dbReference>
<dbReference type="InterPro" id="IPR026960">
    <property type="entry name" value="RVT-Znf"/>
</dbReference>
<evidence type="ECO:0000256" key="3">
    <source>
        <dbReference type="ARBA" id="ARBA00022692"/>
    </source>
</evidence>